<evidence type="ECO:0000256" key="7">
    <source>
        <dbReference type="ARBA" id="ARBA00022970"/>
    </source>
</evidence>
<dbReference type="Proteomes" id="UP000509548">
    <property type="component" value="Chromosome 1"/>
</dbReference>
<dbReference type="RefSeq" id="WP_107203732.1">
    <property type="nucleotide sequence ID" value="NZ_CP015958.1"/>
</dbReference>
<evidence type="ECO:0000313" key="12">
    <source>
        <dbReference type="Proteomes" id="UP001462961"/>
    </source>
</evidence>
<proteinExistence type="inferred from homology"/>
<evidence type="ECO:0000313" key="10">
    <source>
        <dbReference type="EMBL" id="QLB61589.1"/>
    </source>
</evidence>
<dbReference type="InterPro" id="IPR003439">
    <property type="entry name" value="ABC_transporter-like_ATP-bd"/>
</dbReference>
<keyword evidence="3" id="KW-1003">Cell membrane</keyword>
<dbReference type="InterPro" id="IPR017871">
    <property type="entry name" value="ABC_transporter-like_CS"/>
</dbReference>
<reference evidence="10 11" key="1">
    <citation type="journal article" date="2014" name="Genome Announc.">
        <title>Draft Genome Sequence of the Haloacid-Degrading Burkholderia caribensis Strain MBA4.</title>
        <authorList>
            <person name="Pan Y."/>
            <person name="Kong K.F."/>
            <person name="Tsang J.S."/>
        </authorList>
    </citation>
    <scope>NUCLEOTIDE SEQUENCE [LARGE SCALE GENOMIC DNA]</scope>
    <source>
        <strain evidence="10 11">852011</strain>
    </source>
</reference>
<dbReference type="SUPFAM" id="SSF52540">
    <property type="entry name" value="P-loop containing nucleoside triphosphate hydrolases"/>
    <property type="match status" value="1"/>
</dbReference>
<dbReference type="PROSITE" id="PS50893">
    <property type="entry name" value="ABC_TRANSPORTER_2"/>
    <property type="match status" value="1"/>
</dbReference>
<evidence type="ECO:0000313" key="9">
    <source>
        <dbReference type="EMBL" id="MEO1755020.1"/>
    </source>
</evidence>
<dbReference type="InterPro" id="IPR003593">
    <property type="entry name" value="AAA+_ATPase"/>
</dbReference>
<dbReference type="AlphaFoldDB" id="A0A9Q6RZX6"/>
<reference evidence="10" key="2">
    <citation type="submission" date="2016-06" db="EMBL/GenBank/DDBJ databases">
        <authorList>
            <person name="Huang P."/>
            <person name="Jiang X."/>
            <person name="Liu X."/>
        </authorList>
    </citation>
    <scope>NUCLEOTIDE SEQUENCE</scope>
    <source>
        <strain evidence="10">852011</strain>
    </source>
</reference>
<gene>
    <name evidence="10" type="ORF">A9O66_03835</name>
    <name evidence="9" type="ORF">VOI32_13880</name>
</gene>
<evidence type="ECO:0000256" key="5">
    <source>
        <dbReference type="ARBA" id="ARBA00022741"/>
    </source>
</evidence>
<dbReference type="Gene3D" id="3.40.50.300">
    <property type="entry name" value="P-loop containing nucleotide triphosphate hydrolases"/>
    <property type="match status" value="1"/>
</dbReference>
<keyword evidence="6 10" id="KW-0067">ATP-binding</keyword>
<protein>
    <submittedName>
        <fullName evidence="10">ABC transporter ATP-binding protein</fullName>
    </submittedName>
</protein>
<evidence type="ECO:0000313" key="11">
    <source>
        <dbReference type="Proteomes" id="UP000509548"/>
    </source>
</evidence>
<dbReference type="CDD" id="cd03224">
    <property type="entry name" value="ABC_TM1139_LivF_branched"/>
    <property type="match status" value="1"/>
</dbReference>
<dbReference type="GO" id="GO:0015658">
    <property type="term" value="F:branched-chain amino acid transmembrane transporter activity"/>
    <property type="evidence" value="ECO:0007669"/>
    <property type="project" value="TreeGrafter"/>
</dbReference>
<evidence type="ECO:0000256" key="3">
    <source>
        <dbReference type="ARBA" id="ARBA00022475"/>
    </source>
</evidence>
<keyword evidence="5" id="KW-0547">Nucleotide-binding</keyword>
<evidence type="ECO:0000256" key="6">
    <source>
        <dbReference type="ARBA" id="ARBA00022840"/>
    </source>
</evidence>
<dbReference type="EMBL" id="JAYLVJ010000015">
    <property type="protein sequence ID" value="MEO1755020.1"/>
    <property type="molecule type" value="Genomic_DNA"/>
</dbReference>
<dbReference type="EMBL" id="CP015958">
    <property type="protein sequence ID" value="QLB61589.1"/>
    <property type="molecule type" value="Genomic_DNA"/>
</dbReference>
<keyword evidence="12" id="KW-1185">Reference proteome</keyword>
<keyword evidence="4" id="KW-0472">Membrane</keyword>
<comment type="similarity">
    <text evidence="1">Belongs to the ABC transporter superfamily.</text>
</comment>
<evidence type="ECO:0000256" key="1">
    <source>
        <dbReference type="ARBA" id="ARBA00005417"/>
    </source>
</evidence>
<feature type="domain" description="ABC transporter" evidence="8">
    <location>
        <begin position="5"/>
        <end position="236"/>
    </location>
</feature>
<dbReference type="PANTHER" id="PTHR43820">
    <property type="entry name" value="HIGH-AFFINITY BRANCHED-CHAIN AMINO ACID TRANSPORT ATP-BINDING PROTEIN LIVF"/>
    <property type="match status" value="1"/>
</dbReference>
<keyword evidence="7" id="KW-0029">Amino-acid transport</keyword>
<dbReference type="InterPro" id="IPR052156">
    <property type="entry name" value="BCAA_Transport_ATP-bd_LivF"/>
</dbReference>
<organism evidence="10 11">
    <name type="scientific">Paraburkholderia caribensis</name>
    <dbReference type="NCBI Taxonomy" id="75105"/>
    <lineage>
        <taxon>Bacteria</taxon>
        <taxon>Pseudomonadati</taxon>
        <taxon>Pseudomonadota</taxon>
        <taxon>Betaproteobacteria</taxon>
        <taxon>Burkholderiales</taxon>
        <taxon>Burkholderiaceae</taxon>
        <taxon>Paraburkholderia</taxon>
    </lineage>
</organism>
<accession>A0A9Q6RZX6</accession>
<sequence length="245" mass="26209">MSPLLEIRDLRAWYGASQVLHGVDLRIEAGEAVALAGRNGSGRSTLAKAIMGFVRTQGVIRFAGQSLEGRRAFEIARLGIGYVAEQRDVFPTLTVHENLQLGLKPRNGGRAARFTLDDAHTLFPVLRERARTKAGALSGGEQQMLSVARALLGDPDLVVIDEPTEGLAGQVVGQLAAALMVLRERGVAMLLIEQRLVIADRVASRVAVMGHGEVVFDGAMEVFRARPDVVGEWLGVGVGIRGLAS</sequence>
<evidence type="ECO:0000256" key="4">
    <source>
        <dbReference type="ARBA" id="ARBA00022519"/>
    </source>
</evidence>
<keyword evidence="2" id="KW-0813">Transport</keyword>
<dbReference type="PROSITE" id="PS00211">
    <property type="entry name" value="ABC_TRANSPORTER_1"/>
    <property type="match status" value="1"/>
</dbReference>
<name>A0A9Q6RZX6_9BURK</name>
<dbReference type="InterPro" id="IPR027417">
    <property type="entry name" value="P-loop_NTPase"/>
</dbReference>
<keyword evidence="4" id="KW-0997">Cell inner membrane</keyword>
<dbReference type="PANTHER" id="PTHR43820:SF2">
    <property type="entry name" value="ABC TRANSPORTER ATP-BINDING PROTEIN"/>
    <property type="match status" value="1"/>
</dbReference>
<dbReference type="GO" id="GO:0005524">
    <property type="term" value="F:ATP binding"/>
    <property type="evidence" value="ECO:0007669"/>
    <property type="project" value="UniProtKB-KW"/>
</dbReference>
<dbReference type="GO" id="GO:0016887">
    <property type="term" value="F:ATP hydrolysis activity"/>
    <property type="evidence" value="ECO:0007669"/>
    <property type="project" value="InterPro"/>
</dbReference>
<dbReference type="Proteomes" id="UP001462961">
    <property type="component" value="Unassembled WGS sequence"/>
</dbReference>
<evidence type="ECO:0000259" key="8">
    <source>
        <dbReference type="PROSITE" id="PS50893"/>
    </source>
</evidence>
<evidence type="ECO:0000256" key="2">
    <source>
        <dbReference type="ARBA" id="ARBA00022448"/>
    </source>
</evidence>
<dbReference type="Pfam" id="PF00005">
    <property type="entry name" value="ABC_tran"/>
    <property type="match status" value="1"/>
</dbReference>
<reference evidence="9 12" key="3">
    <citation type="submission" date="2024-01" db="EMBL/GenBank/DDBJ databases">
        <title>The diversity of rhizobia nodulating Mimosa spp. in eleven states of Brazil covering several biomes is determined by host plant, location, and edaphic factors.</title>
        <authorList>
            <person name="Rouws L."/>
            <person name="Barauna A."/>
            <person name="Beukes C."/>
            <person name="De Faria S.M."/>
            <person name="Gross E."/>
            <person name="Dos Reis Junior F.B."/>
            <person name="Simon M."/>
            <person name="Maluk M."/>
            <person name="Odee D.W."/>
            <person name="Kenicer G."/>
            <person name="Young J.P.W."/>
            <person name="Reis V.M."/>
            <person name="Zilli J."/>
            <person name="James E.K."/>
        </authorList>
    </citation>
    <scope>NUCLEOTIDE SEQUENCE [LARGE SCALE GENOMIC DNA]</scope>
    <source>
        <strain evidence="9 12">JHI1651</strain>
    </source>
</reference>
<dbReference type="GO" id="GO:0015807">
    <property type="term" value="P:L-amino acid transport"/>
    <property type="evidence" value="ECO:0007669"/>
    <property type="project" value="TreeGrafter"/>
</dbReference>
<dbReference type="SMART" id="SM00382">
    <property type="entry name" value="AAA"/>
    <property type="match status" value="1"/>
</dbReference>